<dbReference type="Gene3D" id="3.40.50.12780">
    <property type="entry name" value="N-terminal domain of ligase-like"/>
    <property type="match status" value="1"/>
</dbReference>
<dbReference type="Gene3D" id="3.30.559.30">
    <property type="entry name" value="Nonribosomal peptide synthetase, condensation domain"/>
    <property type="match status" value="1"/>
</dbReference>
<dbReference type="OrthoDB" id="3641063at2759"/>
<protein>
    <submittedName>
        <fullName evidence="5">HC-toxin synthetase</fullName>
    </submittedName>
</protein>
<gene>
    <name evidence="5" type="ORF">CLAFUR5_03845</name>
</gene>
<dbReference type="OMA" id="ARVAWNA"/>
<dbReference type="PANTHER" id="PTHR45527:SF12">
    <property type="entry name" value="NONRIBOSOMAL PEPTIDE SYNTHETASE IVOA"/>
    <property type="match status" value="1"/>
</dbReference>
<dbReference type="GO" id="GO:0044550">
    <property type="term" value="P:secondary metabolite biosynthetic process"/>
    <property type="evidence" value="ECO:0007669"/>
    <property type="project" value="TreeGrafter"/>
</dbReference>
<reference evidence="5" key="2">
    <citation type="journal article" date="2022" name="Microb. Genom.">
        <title>A chromosome-scale genome assembly of the tomato pathogen Cladosporium fulvum reveals a compartmentalized genome architecture and the presence of a dispensable chromosome.</title>
        <authorList>
            <person name="Zaccaron A.Z."/>
            <person name="Chen L.H."/>
            <person name="Samaras A."/>
            <person name="Stergiopoulos I."/>
        </authorList>
    </citation>
    <scope>NUCLEOTIDE SEQUENCE</scope>
    <source>
        <strain evidence="5">Race5_Kim</strain>
    </source>
</reference>
<dbReference type="KEGG" id="ffu:CLAFUR5_03845"/>
<feature type="signal peptide" evidence="3">
    <location>
        <begin position="1"/>
        <end position="25"/>
    </location>
</feature>
<dbReference type="InterPro" id="IPR020845">
    <property type="entry name" value="AMP-binding_CS"/>
</dbReference>
<accession>A0A9Q8P5Z6</accession>
<name>A0A9Q8P5Z6_PASFU</name>
<keyword evidence="1" id="KW-0596">Phosphopantetheine</keyword>
<organism evidence="5 6">
    <name type="scientific">Passalora fulva</name>
    <name type="common">Tomato leaf mold</name>
    <name type="synonym">Cladosporium fulvum</name>
    <dbReference type="NCBI Taxonomy" id="5499"/>
    <lineage>
        <taxon>Eukaryota</taxon>
        <taxon>Fungi</taxon>
        <taxon>Dikarya</taxon>
        <taxon>Ascomycota</taxon>
        <taxon>Pezizomycotina</taxon>
        <taxon>Dothideomycetes</taxon>
        <taxon>Dothideomycetidae</taxon>
        <taxon>Mycosphaerellales</taxon>
        <taxon>Mycosphaerellaceae</taxon>
        <taxon>Fulvia</taxon>
    </lineage>
</organism>
<keyword evidence="2" id="KW-0597">Phosphoprotein</keyword>
<feature type="chain" id="PRO_5040434114" evidence="3">
    <location>
        <begin position="26"/>
        <end position="802"/>
    </location>
</feature>
<dbReference type="Gene3D" id="3.30.300.30">
    <property type="match status" value="1"/>
</dbReference>
<dbReference type="SUPFAM" id="SSF56801">
    <property type="entry name" value="Acetyl-CoA synthetase-like"/>
    <property type="match status" value="1"/>
</dbReference>
<reference evidence="5" key="1">
    <citation type="submission" date="2021-12" db="EMBL/GenBank/DDBJ databases">
        <authorList>
            <person name="Zaccaron A."/>
            <person name="Stergiopoulos I."/>
        </authorList>
    </citation>
    <scope>NUCLEOTIDE SEQUENCE</scope>
    <source>
        <strain evidence="5">Race5_Kim</strain>
    </source>
</reference>
<dbReference type="InterPro" id="IPR042099">
    <property type="entry name" value="ANL_N_sf"/>
</dbReference>
<dbReference type="GO" id="GO:0031177">
    <property type="term" value="F:phosphopantetheine binding"/>
    <property type="evidence" value="ECO:0007669"/>
    <property type="project" value="TreeGrafter"/>
</dbReference>
<dbReference type="AlphaFoldDB" id="A0A9Q8P5Z6"/>
<dbReference type="InterPro" id="IPR045851">
    <property type="entry name" value="AMP-bd_C_sf"/>
</dbReference>
<evidence type="ECO:0000256" key="2">
    <source>
        <dbReference type="ARBA" id="ARBA00022553"/>
    </source>
</evidence>
<keyword evidence="6" id="KW-1185">Reference proteome</keyword>
<evidence type="ECO:0000313" key="6">
    <source>
        <dbReference type="Proteomes" id="UP000756132"/>
    </source>
</evidence>
<proteinExistence type="predicted"/>
<dbReference type="RefSeq" id="XP_047758797.1">
    <property type="nucleotide sequence ID" value="XM_047902993.1"/>
</dbReference>
<feature type="domain" description="AMP-dependent synthetase/ligase" evidence="4">
    <location>
        <begin position="254"/>
        <end position="616"/>
    </location>
</feature>
<dbReference type="GeneID" id="71983723"/>
<evidence type="ECO:0000256" key="1">
    <source>
        <dbReference type="ARBA" id="ARBA00022450"/>
    </source>
</evidence>
<dbReference type="PROSITE" id="PS00455">
    <property type="entry name" value="AMP_BINDING"/>
    <property type="match status" value="1"/>
</dbReference>
<dbReference type="SUPFAM" id="SSF52777">
    <property type="entry name" value="CoA-dependent acyltransferases"/>
    <property type="match status" value="1"/>
</dbReference>
<dbReference type="PANTHER" id="PTHR45527">
    <property type="entry name" value="NONRIBOSOMAL PEPTIDE SYNTHETASE"/>
    <property type="match status" value="1"/>
</dbReference>
<evidence type="ECO:0000259" key="4">
    <source>
        <dbReference type="Pfam" id="PF00501"/>
    </source>
</evidence>
<keyword evidence="3" id="KW-0732">Signal</keyword>
<dbReference type="Proteomes" id="UP000756132">
    <property type="component" value="Chromosome 2"/>
</dbReference>
<evidence type="ECO:0000256" key="3">
    <source>
        <dbReference type="SAM" id="SignalP"/>
    </source>
</evidence>
<dbReference type="GO" id="GO:0005737">
    <property type="term" value="C:cytoplasm"/>
    <property type="evidence" value="ECO:0007669"/>
    <property type="project" value="TreeGrafter"/>
</dbReference>
<sequence>MSVLARAAWSLLVAHFLASHDIVYGVVINSAVPSAGGEAVTSPTQVAGPTNAVIPSRTRLDFDTMDVSTLLARLHQQSVEEHAHAHLGLTEIASLSTACKAACQFTTILVVYQTRTMNGNANEEEHFDLQNHHIFTRDRRLVSEPINLEGQEGFTPHALVISCHPFEQSNKDFLGIHVLFDSRLITKLTAETVLNGFSTLLHNILACSPETPLRSLSALSGAPNYGPSSLPGGIGEAPEPVSAFAHELISSSAMLRPQDEAIHSWDGSMTYYELECSSSAMATKLAAAQQTSADEWGVAFMLDRSKHALITILAILKAGCFFVPLDPQHPIIRLQNILRTVNVSMIVSQEKYQSILQELPCNHLLVEDVDFRRPAHENNTFASQTEEMQRIQDCVRVRRKDCDPAFCTSYVIFTSGSTGQPKGVVIKHEALSTALVALGRSPPLPERSRFLHIGNYVFDVAIYEILVTLLYGGTVCIPSEHERHFDLEGFIGSARVTDAATTPSVSRALDCEKICKSTGLQRLRLGGKAVGLQGRIRWNRPESDLPLHCIYGITEAAIANFHHPVRGNDVIYPRLIGKPINCKAWVRSVHNPSELALPEAVGELCLEGPVLAAGYLCDPVRTAEVFVTEPVWLPKDRAHELNKYSASKRRIYCTRDLVYADHQRQTVSFVRRKDDSRQFKLRGLRIDLQEIENAIENVSAAGVAVELLTPPGEQPFLCACVHCTELGNSKTPRTPFNLRDMRDALAQTLPSFMMPSYFVSLSSIPLSAVGKRDHTALRAMMESAIVSERASSRSLDTVLLTE</sequence>
<dbReference type="Pfam" id="PF00501">
    <property type="entry name" value="AMP-binding"/>
    <property type="match status" value="1"/>
</dbReference>
<dbReference type="EMBL" id="CP090164">
    <property type="protein sequence ID" value="UJO14431.1"/>
    <property type="molecule type" value="Genomic_DNA"/>
</dbReference>
<evidence type="ECO:0000313" key="5">
    <source>
        <dbReference type="EMBL" id="UJO14431.1"/>
    </source>
</evidence>
<dbReference type="GO" id="GO:0043041">
    <property type="term" value="P:amino acid activation for nonribosomal peptide biosynthetic process"/>
    <property type="evidence" value="ECO:0007669"/>
    <property type="project" value="TreeGrafter"/>
</dbReference>
<dbReference type="InterPro" id="IPR000873">
    <property type="entry name" value="AMP-dep_synth/lig_dom"/>
</dbReference>